<dbReference type="Proteomes" id="UP000324021">
    <property type="component" value="Unassembled WGS sequence"/>
</dbReference>
<evidence type="ECO:0000313" key="4">
    <source>
        <dbReference type="Proteomes" id="UP000324021"/>
    </source>
</evidence>
<dbReference type="PANTHER" id="PTHR38074:SF1">
    <property type="entry name" value="ALTERED INHERITANCE OF MITOCHONDRIA PROTEIN 24, MITOCHONDRIAL"/>
    <property type="match status" value="1"/>
</dbReference>
<dbReference type="EMBL" id="FOIC01000003">
    <property type="protein sequence ID" value="SET06157.1"/>
    <property type="molecule type" value="Genomic_DNA"/>
</dbReference>
<dbReference type="EMBL" id="FMZP01000003">
    <property type="protein sequence ID" value="SDC34278.1"/>
    <property type="molecule type" value="Genomic_DNA"/>
</dbReference>
<accession>A0A1I0BGQ1</accession>
<gene>
    <name evidence="2" type="ORF">SAMN04488694_103235</name>
    <name evidence="1" type="ORF">SAMN05192552_100373</name>
</gene>
<evidence type="ECO:0000313" key="1">
    <source>
        <dbReference type="EMBL" id="SDC34278.1"/>
    </source>
</evidence>
<evidence type="ECO:0000313" key="2">
    <source>
        <dbReference type="EMBL" id="SET06157.1"/>
    </source>
</evidence>
<dbReference type="Gene3D" id="3.60.160.10">
    <property type="entry name" value="Mitochondrial biogenesis AIM24"/>
    <property type="match status" value="1"/>
</dbReference>
<dbReference type="InterPro" id="IPR016031">
    <property type="entry name" value="Trp_RNA-bd_attenuator-like_dom"/>
</dbReference>
<dbReference type="InterPro" id="IPR036983">
    <property type="entry name" value="AIM24_sf"/>
</dbReference>
<reference evidence="2" key="2">
    <citation type="submission" date="2016-10" db="EMBL/GenBank/DDBJ databases">
        <authorList>
            <person name="de Groot N.N."/>
        </authorList>
    </citation>
    <scope>NUCLEOTIDE SEQUENCE [LARGE SCALE GENOMIC DNA]</scope>
    <source>
        <strain evidence="2">CDM_6</strain>
    </source>
</reference>
<proteinExistence type="predicted"/>
<dbReference type="InterPro" id="IPR002838">
    <property type="entry name" value="AIM24"/>
</dbReference>
<sequence>MWVTIFTGATQRSVEPSGSLIMNVDEFVTANEPKAGGETFQLENSTLLDIDLDGTVMAKAGSMIAYDGDISFTGKSSAEGGITGFLKEQATGEGTPVMEATGSGHLYLADQEKKIQLLELDAGQSISVNGNDVLAFESSINYEIRTIKSIAGFSAGGLSNVFLEGPGSVAITTHGEPLVLQPPVRTDPSATVAWSETTPGSHVDSALSNMIGQSSDETYQLDFSGSEGFVVVQPFEERGPQQ</sequence>
<dbReference type="STRING" id="392421.SAMN04488694_103235"/>
<dbReference type="Pfam" id="PF01987">
    <property type="entry name" value="AIM24"/>
    <property type="match status" value="1"/>
</dbReference>
<reference evidence="3 4" key="1">
    <citation type="submission" date="2016-10" db="EMBL/GenBank/DDBJ databases">
        <authorList>
            <person name="Varghese N."/>
            <person name="Submissions S."/>
        </authorList>
    </citation>
    <scope>NUCLEOTIDE SEQUENCE [LARGE SCALE GENOMIC DNA]</scope>
    <source>
        <strain evidence="1 4">CDM_1</strain>
        <strain evidence="3">CDM_6</strain>
    </source>
</reference>
<dbReference type="Proteomes" id="UP000199320">
    <property type="component" value="Unassembled WGS sequence"/>
</dbReference>
<evidence type="ECO:0000313" key="3">
    <source>
        <dbReference type="Proteomes" id="UP000199320"/>
    </source>
</evidence>
<organism evidence="2 3">
    <name type="scientific">Natrinema hispanicum</name>
    <dbReference type="NCBI Taxonomy" id="392421"/>
    <lineage>
        <taxon>Archaea</taxon>
        <taxon>Methanobacteriati</taxon>
        <taxon>Methanobacteriota</taxon>
        <taxon>Stenosarchaea group</taxon>
        <taxon>Halobacteria</taxon>
        <taxon>Halobacteriales</taxon>
        <taxon>Natrialbaceae</taxon>
        <taxon>Natrinema</taxon>
    </lineage>
</organism>
<dbReference type="SUPFAM" id="SSF51219">
    <property type="entry name" value="TRAP-like"/>
    <property type="match status" value="1"/>
</dbReference>
<keyword evidence="3" id="KW-1185">Reference proteome</keyword>
<name>A0A1I0BGQ1_9EURY</name>
<protein>
    <submittedName>
        <fullName evidence="2">Uncharacterized conserved protein, AIM24 family</fullName>
    </submittedName>
</protein>
<dbReference type="AlphaFoldDB" id="A0A1I0BGQ1"/>
<dbReference type="PANTHER" id="PTHR38074">
    <property type="entry name" value="ALTERED INHERITANCE OF MITOCHONDRIA PROTEIN 24, MITOCHONDRIAL"/>
    <property type="match status" value="1"/>
</dbReference>